<protein>
    <submittedName>
        <fullName evidence="2">Uncharacterized protein</fullName>
    </submittedName>
</protein>
<dbReference type="EMBL" id="VSRR010002679">
    <property type="protein sequence ID" value="MPC32712.1"/>
    <property type="molecule type" value="Genomic_DNA"/>
</dbReference>
<feature type="chain" id="PRO_5022685254" evidence="1">
    <location>
        <begin position="22"/>
        <end position="136"/>
    </location>
</feature>
<reference evidence="2 3" key="1">
    <citation type="submission" date="2019-05" db="EMBL/GenBank/DDBJ databases">
        <title>Another draft genome of Portunus trituberculatus and its Hox gene families provides insights of decapod evolution.</title>
        <authorList>
            <person name="Jeong J.-H."/>
            <person name="Song I."/>
            <person name="Kim S."/>
            <person name="Choi T."/>
            <person name="Kim D."/>
            <person name="Ryu S."/>
            <person name="Kim W."/>
        </authorList>
    </citation>
    <scope>NUCLEOTIDE SEQUENCE [LARGE SCALE GENOMIC DNA]</scope>
    <source>
        <tissue evidence="2">Muscle</tissue>
    </source>
</reference>
<gene>
    <name evidence="2" type="ORF">E2C01_026039</name>
</gene>
<evidence type="ECO:0000313" key="2">
    <source>
        <dbReference type="EMBL" id="MPC32712.1"/>
    </source>
</evidence>
<feature type="signal peptide" evidence="1">
    <location>
        <begin position="1"/>
        <end position="21"/>
    </location>
</feature>
<accession>A0A5B7EF09</accession>
<evidence type="ECO:0000256" key="1">
    <source>
        <dbReference type="SAM" id="SignalP"/>
    </source>
</evidence>
<organism evidence="2 3">
    <name type="scientific">Portunus trituberculatus</name>
    <name type="common">Swimming crab</name>
    <name type="synonym">Neptunus trituberculatus</name>
    <dbReference type="NCBI Taxonomy" id="210409"/>
    <lineage>
        <taxon>Eukaryota</taxon>
        <taxon>Metazoa</taxon>
        <taxon>Ecdysozoa</taxon>
        <taxon>Arthropoda</taxon>
        <taxon>Crustacea</taxon>
        <taxon>Multicrustacea</taxon>
        <taxon>Malacostraca</taxon>
        <taxon>Eumalacostraca</taxon>
        <taxon>Eucarida</taxon>
        <taxon>Decapoda</taxon>
        <taxon>Pleocyemata</taxon>
        <taxon>Brachyura</taxon>
        <taxon>Eubrachyura</taxon>
        <taxon>Portunoidea</taxon>
        <taxon>Portunidae</taxon>
        <taxon>Portuninae</taxon>
        <taxon>Portunus</taxon>
    </lineage>
</organism>
<comment type="caution">
    <text evidence="2">The sequence shown here is derived from an EMBL/GenBank/DDBJ whole genome shotgun (WGS) entry which is preliminary data.</text>
</comment>
<dbReference type="AlphaFoldDB" id="A0A5B7EF09"/>
<keyword evidence="3" id="KW-1185">Reference proteome</keyword>
<keyword evidence="1" id="KW-0732">Signal</keyword>
<evidence type="ECO:0000313" key="3">
    <source>
        <dbReference type="Proteomes" id="UP000324222"/>
    </source>
</evidence>
<proteinExistence type="predicted"/>
<sequence>MSHLSILIIKLTAMSMAGGDALLCVIDRRALRNAALAYDLLDLWKVDEKHSNLNGNMGLDNTDVISCSYQDTSNNTTDDICVNDEVDSILKGDQFKMEDVQETVKSTNDCEMRDTKLLQLEEKIVQEDMEKEKVDL</sequence>
<dbReference type="Proteomes" id="UP000324222">
    <property type="component" value="Unassembled WGS sequence"/>
</dbReference>
<name>A0A5B7EF09_PORTR</name>